<name>A0AAJ1ID63_9SPIO</name>
<comment type="similarity">
    <text evidence="9">In the C-terminal section; belongs to the helicase family. RecG subfamily.</text>
</comment>
<feature type="domain" description="Helicase C-terminal" evidence="11">
    <location>
        <begin position="783"/>
        <end position="949"/>
    </location>
</feature>
<dbReference type="InterPro" id="IPR036101">
    <property type="entry name" value="CarD-like/TRCF_RID_sf"/>
</dbReference>
<protein>
    <recommendedName>
        <fullName evidence="9">Transcription-repair-coupling factor</fullName>
        <shortName evidence="9">TRCF</shortName>
        <ecNumber evidence="9">3.6.4.-</ecNumber>
    </recommendedName>
</protein>
<comment type="subcellular location">
    <subcellularLocation>
        <location evidence="9">Cytoplasm</location>
    </subcellularLocation>
</comment>
<accession>A0AAJ1ID63</accession>
<keyword evidence="4 9" id="KW-0378">Hydrolase</keyword>
<reference evidence="12 13" key="1">
    <citation type="submission" date="2022-12" db="EMBL/GenBank/DDBJ databases">
        <title>Metagenome assembled genome from gulf of manar.</title>
        <authorList>
            <person name="Kohli P."/>
            <person name="Pk S."/>
            <person name="Venkata Ramana C."/>
            <person name="Sasikala C."/>
        </authorList>
    </citation>
    <scope>NUCLEOTIDE SEQUENCE [LARGE SCALE GENOMIC DNA]</scope>
    <source>
        <strain evidence="12">JB008</strain>
    </source>
</reference>
<dbReference type="Gene3D" id="3.30.2060.10">
    <property type="entry name" value="Penicillin-binding protein 1b domain"/>
    <property type="match status" value="1"/>
</dbReference>
<keyword evidence="3 9" id="KW-0227">DNA damage</keyword>
<evidence type="ECO:0000256" key="2">
    <source>
        <dbReference type="ARBA" id="ARBA00022741"/>
    </source>
</evidence>
<evidence type="ECO:0000259" key="11">
    <source>
        <dbReference type="PROSITE" id="PS51194"/>
    </source>
</evidence>
<evidence type="ECO:0000256" key="3">
    <source>
        <dbReference type="ARBA" id="ARBA00022763"/>
    </source>
</evidence>
<dbReference type="SMART" id="SM01058">
    <property type="entry name" value="CarD_TRCF"/>
    <property type="match status" value="1"/>
</dbReference>
<dbReference type="InterPro" id="IPR037235">
    <property type="entry name" value="TRCF-like_C_D7"/>
</dbReference>
<evidence type="ECO:0000256" key="9">
    <source>
        <dbReference type="HAMAP-Rule" id="MF_00969"/>
    </source>
</evidence>
<evidence type="ECO:0000256" key="4">
    <source>
        <dbReference type="ARBA" id="ARBA00022801"/>
    </source>
</evidence>
<dbReference type="InterPro" id="IPR011545">
    <property type="entry name" value="DEAD/DEAH_box_helicase_dom"/>
</dbReference>
<keyword evidence="7 9" id="KW-0238">DNA-binding</keyword>
<dbReference type="InterPro" id="IPR005118">
    <property type="entry name" value="TRCF_C"/>
</dbReference>
<dbReference type="Gene3D" id="3.40.50.300">
    <property type="entry name" value="P-loop containing nucleotide triphosphate hydrolases"/>
    <property type="match status" value="2"/>
</dbReference>
<dbReference type="Pfam" id="PF03461">
    <property type="entry name" value="TRCF"/>
    <property type="match status" value="1"/>
</dbReference>
<dbReference type="AlphaFoldDB" id="A0AAJ1ID63"/>
<gene>
    <name evidence="9 12" type="primary">mfd</name>
    <name evidence="12" type="ORF">PQJ61_10285</name>
</gene>
<dbReference type="SUPFAM" id="SSF143517">
    <property type="entry name" value="TRCF domain-like"/>
    <property type="match status" value="1"/>
</dbReference>
<dbReference type="SMART" id="SM00490">
    <property type="entry name" value="HELICc"/>
    <property type="match status" value="1"/>
</dbReference>
<evidence type="ECO:0000256" key="7">
    <source>
        <dbReference type="ARBA" id="ARBA00023125"/>
    </source>
</evidence>
<evidence type="ECO:0000256" key="6">
    <source>
        <dbReference type="ARBA" id="ARBA00022840"/>
    </source>
</evidence>
<dbReference type="EC" id="3.6.4.-" evidence="9"/>
<dbReference type="Pfam" id="PF00270">
    <property type="entry name" value="DEAD"/>
    <property type="match status" value="1"/>
</dbReference>
<evidence type="ECO:0000313" key="13">
    <source>
        <dbReference type="Proteomes" id="UP001221217"/>
    </source>
</evidence>
<dbReference type="InterPro" id="IPR001650">
    <property type="entry name" value="Helicase_C-like"/>
</dbReference>
<dbReference type="GO" id="GO:0006355">
    <property type="term" value="P:regulation of DNA-templated transcription"/>
    <property type="evidence" value="ECO:0007669"/>
    <property type="project" value="UniProtKB-UniRule"/>
</dbReference>
<evidence type="ECO:0000256" key="1">
    <source>
        <dbReference type="ARBA" id="ARBA00022490"/>
    </source>
</evidence>
<dbReference type="SUPFAM" id="SSF141259">
    <property type="entry name" value="CarD-like"/>
    <property type="match status" value="1"/>
</dbReference>
<dbReference type="Gene3D" id="2.40.10.170">
    <property type="match status" value="1"/>
</dbReference>
<evidence type="ECO:0000259" key="10">
    <source>
        <dbReference type="PROSITE" id="PS51192"/>
    </source>
</evidence>
<evidence type="ECO:0000313" key="12">
    <source>
        <dbReference type="EMBL" id="MDC7227137.1"/>
    </source>
</evidence>
<keyword evidence="1 9" id="KW-0963">Cytoplasm</keyword>
<keyword evidence="8 9" id="KW-0234">DNA repair</keyword>
<dbReference type="Pfam" id="PF00271">
    <property type="entry name" value="Helicase_C"/>
    <property type="match status" value="1"/>
</dbReference>
<sequence length="1139" mass="130583">MINLFFNSIKEKLGDYKPFIDLKTRIEQEKFPIELEGVDGLFKAVLSAVLYEDSGRTITIITADEKECDAVRKDLEVLGHKVLLFSGFNKRAYSRGKIQSSILGERMKIMSEMLSGENKIVVTTLRTFLSPLPPPEYIRKQIFKIKISDDLDTNEIEKLMTEFGYLRVPRVSIHGEFALRGEVLDIFVSGMDEPVRIVFEFDEVEEIRTFDPLTQKSIEKIKEVEILPVKEFVWNDERILGIKTRLSGREFGNVDEIEPLIEELTENREIDYEEILFPLSFDYQAKLSDYNGSEGITIFSGFENLSRLFGQIKKEYNKLYAETRITVDNPEGCFYPHPSEILLDLDEVIENTPDRVMLANIKDPEKKDLRIDFKYNGPRAFFGNISYFREELKSLLQAGYRIDIFAESHTQSERIKYLLKDADVNIYDSGITSGFSLPELNIIAIAESEIFGRRKKLPSSIKKAKSEAIETFVDLNPGDFVVHVNYGIGLFKGIDRIRTKKTERDYIKLEYSDEEMVFLPIEQVNLIQRYIGNEGRPPALDRIGGKAWEKRKNKVKKSVEDLADMLIKLYSERKEAVGYAFPKDTDWQIEFEAAFPYQETDDQLTCIDEIKSDMENPTPMDRLVCGDVGYGKTEVAMRAAMKAVIGGRQVAFLAPTTILAEQHYENFVERFERFPVKIDMISRFVPRKKQREVLEKTAAGNIDILIGTHRILQKDVNYKQLGLLIIDEEQRFGVKDKERLKQLKTNIDSLALSATPIPRTLHMSLLKIRDMSLLKTAPHNRRPIETYIREFDDEVIAEAIRRETDRGGQVFYLHNRVETLEQVQMFLSRVVPEVMVETAHGQMSSSQLEDVMHRFIHGGFQVLIATTIIENGIDIPNVNTIIIDRADNYGISQLYQLRGRVGRSNRASYAYLLYPDQRALSEIAMKRLQVISDLTELGSGFKIAMKDMEIRGAGNLLGRQQSGDIMSVGFDMYVKLLDEAVSERSTEKTEPRAPEVFLDLDYSGFIPDNYISESVEKMEVYKKIASVQNDEELAGINQELEDRFGPLPEEVQNLIAIADIRAMSKKLHVSRIMERGGSIRVEFAFIRAINPDKVARLIVESGGKVTINQKKINELIIKTETISLAEKAEFLRERLNMLV</sequence>
<proteinExistence type="inferred from homology"/>
<dbReference type="NCBIfam" id="TIGR00580">
    <property type="entry name" value="mfd"/>
    <property type="match status" value="1"/>
</dbReference>
<dbReference type="PROSITE" id="PS51192">
    <property type="entry name" value="HELICASE_ATP_BIND_1"/>
    <property type="match status" value="1"/>
</dbReference>
<dbReference type="GO" id="GO:0003684">
    <property type="term" value="F:damaged DNA binding"/>
    <property type="evidence" value="ECO:0007669"/>
    <property type="project" value="InterPro"/>
</dbReference>
<feature type="domain" description="Helicase ATP-binding" evidence="10">
    <location>
        <begin position="613"/>
        <end position="774"/>
    </location>
</feature>
<dbReference type="GO" id="GO:0005524">
    <property type="term" value="F:ATP binding"/>
    <property type="evidence" value="ECO:0007669"/>
    <property type="project" value="UniProtKB-UniRule"/>
</dbReference>
<dbReference type="GO" id="GO:0016787">
    <property type="term" value="F:hydrolase activity"/>
    <property type="evidence" value="ECO:0007669"/>
    <property type="project" value="UniProtKB-KW"/>
</dbReference>
<comment type="function">
    <text evidence="9">Couples transcription and DNA repair by recognizing RNA polymerase (RNAP) stalled at DNA lesions. Mediates ATP-dependent release of RNAP and its truncated transcript from the DNA, and recruitment of nucleotide excision repair machinery to the damaged site.</text>
</comment>
<keyword evidence="6 9" id="KW-0067">ATP-binding</keyword>
<dbReference type="Pfam" id="PF17757">
    <property type="entry name" value="UvrB_inter"/>
    <property type="match status" value="1"/>
</dbReference>
<comment type="similarity">
    <text evidence="9">In the N-terminal section; belongs to the UvrB family.</text>
</comment>
<keyword evidence="5" id="KW-0347">Helicase</keyword>
<dbReference type="GO" id="GO:0003678">
    <property type="term" value="F:DNA helicase activity"/>
    <property type="evidence" value="ECO:0007669"/>
    <property type="project" value="TreeGrafter"/>
</dbReference>
<dbReference type="GO" id="GO:0005737">
    <property type="term" value="C:cytoplasm"/>
    <property type="evidence" value="ECO:0007669"/>
    <property type="project" value="UniProtKB-SubCell"/>
</dbReference>
<dbReference type="Gene3D" id="3.40.50.11180">
    <property type="match status" value="1"/>
</dbReference>
<dbReference type="PROSITE" id="PS51194">
    <property type="entry name" value="HELICASE_CTER"/>
    <property type="match status" value="1"/>
</dbReference>
<dbReference type="InterPro" id="IPR014001">
    <property type="entry name" value="Helicase_ATP-bd"/>
</dbReference>
<dbReference type="Gene3D" id="3.90.1150.50">
    <property type="entry name" value="Transcription-repair-coupling factor, D7 domain"/>
    <property type="match status" value="1"/>
</dbReference>
<dbReference type="Proteomes" id="UP001221217">
    <property type="component" value="Unassembled WGS sequence"/>
</dbReference>
<dbReference type="InterPro" id="IPR004576">
    <property type="entry name" value="Mfd"/>
</dbReference>
<dbReference type="SUPFAM" id="SSF52540">
    <property type="entry name" value="P-loop containing nucleoside triphosphate hydrolases"/>
    <property type="match status" value="4"/>
</dbReference>
<keyword evidence="2 9" id="KW-0547">Nucleotide-binding</keyword>
<dbReference type="HAMAP" id="MF_00969">
    <property type="entry name" value="TRCF"/>
    <property type="match status" value="1"/>
</dbReference>
<dbReference type="EMBL" id="JAQQAL010000022">
    <property type="protein sequence ID" value="MDC7227137.1"/>
    <property type="molecule type" value="Genomic_DNA"/>
</dbReference>
<organism evidence="12 13">
    <name type="scientific">Candidatus Thalassospirochaeta sargassi</name>
    <dbReference type="NCBI Taxonomy" id="3119039"/>
    <lineage>
        <taxon>Bacteria</taxon>
        <taxon>Pseudomonadati</taxon>
        <taxon>Spirochaetota</taxon>
        <taxon>Spirochaetia</taxon>
        <taxon>Spirochaetales</taxon>
        <taxon>Spirochaetaceae</taxon>
        <taxon>Candidatus Thalassospirochaeta</taxon>
    </lineage>
</organism>
<evidence type="ECO:0000256" key="5">
    <source>
        <dbReference type="ARBA" id="ARBA00022806"/>
    </source>
</evidence>
<dbReference type="InterPro" id="IPR003711">
    <property type="entry name" value="CarD-like/TRCF_RID"/>
</dbReference>
<dbReference type="PANTHER" id="PTHR47964">
    <property type="entry name" value="ATP-DEPENDENT DNA HELICASE HOMOLOG RECG, CHLOROPLASTIC"/>
    <property type="match status" value="1"/>
</dbReference>
<dbReference type="InterPro" id="IPR027417">
    <property type="entry name" value="P-loop_NTPase"/>
</dbReference>
<dbReference type="GO" id="GO:0000716">
    <property type="term" value="P:transcription-coupled nucleotide-excision repair, DNA damage recognition"/>
    <property type="evidence" value="ECO:0007669"/>
    <property type="project" value="UniProtKB-UniRule"/>
</dbReference>
<dbReference type="SMART" id="SM00487">
    <property type="entry name" value="DEXDc"/>
    <property type="match status" value="1"/>
</dbReference>
<dbReference type="Pfam" id="PF02559">
    <property type="entry name" value="CarD_TRCF_RID"/>
    <property type="match status" value="1"/>
</dbReference>
<comment type="caution">
    <text evidence="12">The sequence shown here is derived from an EMBL/GenBank/DDBJ whole genome shotgun (WGS) entry which is preliminary data.</text>
</comment>
<dbReference type="InterPro" id="IPR041471">
    <property type="entry name" value="UvrB_inter"/>
</dbReference>
<dbReference type="InterPro" id="IPR047112">
    <property type="entry name" value="RecG/Mfd"/>
</dbReference>
<dbReference type="CDD" id="cd17991">
    <property type="entry name" value="DEXHc_TRCF"/>
    <property type="match status" value="1"/>
</dbReference>
<dbReference type="SMART" id="SM00982">
    <property type="entry name" value="TRCF"/>
    <property type="match status" value="1"/>
</dbReference>
<evidence type="ECO:0000256" key="8">
    <source>
        <dbReference type="ARBA" id="ARBA00023204"/>
    </source>
</evidence>
<dbReference type="PANTHER" id="PTHR47964:SF1">
    <property type="entry name" value="ATP-DEPENDENT DNA HELICASE HOMOLOG RECG, CHLOROPLASTIC"/>
    <property type="match status" value="1"/>
</dbReference>